<evidence type="ECO:0000313" key="2">
    <source>
        <dbReference type="EMBL" id="CAJ1968988.1"/>
    </source>
</evidence>
<accession>A0AA86VZT3</accession>
<feature type="transmembrane region" description="Helical" evidence="1">
    <location>
        <begin position="16"/>
        <end position="35"/>
    </location>
</feature>
<dbReference type="AlphaFoldDB" id="A0AA86VZT3"/>
<evidence type="ECO:0000313" key="3">
    <source>
        <dbReference type="Proteomes" id="UP001189624"/>
    </source>
</evidence>
<keyword evidence="3" id="KW-1185">Reference proteome</keyword>
<keyword evidence="1" id="KW-1133">Transmembrane helix</keyword>
<proteinExistence type="predicted"/>
<sequence length="75" mass="8413">MGAEAVFLSPLSSVPLVSLVGFGLYELGFPGMLLLGKKVNNFKIRDLFWLKKLGNVDTECHMKRHFDLQVPQSSF</sequence>
<gene>
    <name evidence="2" type="ORF">AYBTSS11_LOCUS22010</name>
</gene>
<dbReference type="Proteomes" id="UP001189624">
    <property type="component" value="Chromosome 7"/>
</dbReference>
<name>A0AA86VZT3_9FABA</name>
<organism evidence="2 3">
    <name type="scientific">Sphenostylis stenocarpa</name>
    <dbReference type="NCBI Taxonomy" id="92480"/>
    <lineage>
        <taxon>Eukaryota</taxon>
        <taxon>Viridiplantae</taxon>
        <taxon>Streptophyta</taxon>
        <taxon>Embryophyta</taxon>
        <taxon>Tracheophyta</taxon>
        <taxon>Spermatophyta</taxon>
        <taxon>Magnoliopsida</taxon>
        <taxon>eudicotyledons</taxon>
        <taxon>Gunneridae</taxon>
        <taxon>Pentapetalae</taxon>
        <taxon>rosids</taxon>
        <taxon>fabids</taxon>
        <taxon>Fabales</taxon>
        <taxon>Fabaceae</taxon>
        <taxon>Papilionoideae</taxon>
        <taxon>50 kb inversion clade</taxon>
        <taxon>NPAAA clade</taxon>
        <taxon>indigoferoid/millettioid clade</taxon>
        <taxon>Phaseoleae</taxon>
        <taxon>Sphenostylis</taxon>
    </lineage>
</organism>
<dbReference type="Gramene" id="rna-AYBTSS11_LOCUS22010">
    <property type="protein sequence ID" value="CAJ1968988.1"/>
    <property type="gene ID" value="gene-AYBTSS11_LOCUS22010"/>
</dbReference>
<dbReference type="EMBL" id="OY731404">
    <property type="protein sequence ID" value="CAJ1968988.1"/>
    <property type="molecule type" value="Genomic_DNA"/>
</dbReference>
<protein>
    <submittedName>
        <fullName evidence="2">Uncharacterized protein</fullName>
    </submittedName>
</protein>
<reference evidence="2" key="1">
    <citation type="submission" date="2023-10" db="EMBL/GenBank/DDBJ databases">
        <authorList>
            <person name="Domelevo Entfellner J.-B."/>
        </authorList>
    </citation>
    <scope>NUCLEOTIDE SEQUENCE</scope>
</reference>
<evidence type="ECO:0000256" key="1">
    <source>
        <dbReference type="SAM" id="Phobius"/>
    </source>
</evidence>
<keyword evidence="1" id="KW-0812">Transmembrane</keyword>
<keyword evidence="1" id="KW-0472">Membrane</keyword>